<dbReference type="OrthoDB" id="3628746at2"/>
<dbReference type="Gene3D" id="3.30.1390.10">
    <property type="match status" value="1"/>
</dbReference>
<accession>A0A5B8U4U2</accession>
<dbReference type="EMBL" id="CP042430">
    <property type="protein sequence ID" value="QEC48149.1"/>
    <property type="molecule type" value="Genomic_DNA"/>
</dbReference>
<dbReference type="PANTHER" id="PTHR33473:SF3">
    <property type="entry name" value="ATP-DEPENDENT CLP PROTEASE ADAPTER PROTEIN CLPS"/>
    <property type="match status" value="1"/>
</dbReference>
<dbReference type="AlphaFoldDB" id="A0A5B8U4U2"/>
<dbReference type="PANTHER" id="PTHR33473">
    <property type="entry name" value="ATP-DEPENDENT CLP PROTEASE ADAPTER PROTEIN CLPS1, CHLOROPLASTIC"/>
    <property type="match status" value="1"/>
</dbReference>
<dbReference type="Pfam" id="PF02617">
    <property type="entry name" value="ClpS"/>
    <property type="match status" value="1"/>
</dbReference>
<keyword evidence="2" id="KW-0378">Hydrolase</keyword>
<dbReference type="GO" id="GO:0006508">
    <property type="term" value="P:proteolysis"/>
    <property type="evidence" value="ECO:0007669"/>
    <property type="project" value="UniProtKB-KW"/>
</dbReference>
<evidence type="ECO:0000313" key="3">
    <source>
        <dbReference type="Proteomes" id="UP000321805"/>
    </source>
</evidence>
<dbReference type="InterPro" id="IPR022935">
    <property type="entry name" value="ClpS"/>
</dbReference>
<keyword evidence="3" id="KW-1185">Reference proteome</keyword>
<sequence length="96" mass="10686">MSGQTIELPRVDGPDGALGGAWRVIVRNDDHNTFDGVARTLARYIPGITVERGFEIADRIHRTGLAIVWTGHKELAEHYWHQLRDAGLTMAPLEQA</sequence>
<dbReference type="Proteomes" id="UP000321805">
    <property type="component" value="Chromosome"/>
</dbReference>
<feature type="domain" description="Adaptor protein ClpS core" evidence="1">
    <location>
        <begin position="21"/>
        <end position="86"/>
    </location>
</feature>
<dbReference type="RefSeq" id="WP_146919370.1">
    <property type="nucleotide sequence ID" value="NZ_CP042430.1"/>
</dbReference>
<dbReference type="GO" id="GO:0008233">
    <property type="term" value="F:peptidase activity"/>
    <property type="evidence" value="ECO:0007669"/>
    <property type="project" value="UniProtKB-KW"/>
</dbReference>
<evidence type="ECO:0000259" key="1">
    <source>
        <dbReference type="Pfam" id="PF02617"/>
    </source>
</evidence>
<keyword evidence="2" id="KW-0645">Protease</keyword>
<name>A0A5B8U4U2_9ACTN</name>
<evidence type="ECO:0000313" key="2">
    <source>
        <dbReference type="EMBL" id="QEC48149.1"/>
    </source>
</evidence>
<proteinExistence type="predicted"/>
<dbReference type="InterPro" id="IPR014719">
    <property type="entry name" value="Ribosomal_bL12_C/ClpS-like"/>
</dbReference>
<dbReference type="GO" id="GO:0030163">
    <property type="term" value="P:protein catabolic process"/>
    <property type="evidence" value="ECO:0007669"/>
    <property type="project" value="InterPro"/>
</dbReference>
<dbReference type="SUPFAM" id="SSF54736">
    <property type="entry name" value="ClpS-like"/>
    <property type="match status" value="1"/>
</dbReference>
<protein>
    <submittedName>
        <fullName evidence="2">Clp protease ClpS</fullName>
    </submittedName>
</protein>
<dbReference type="InterPro" id="IPR003769">
    <property type="entry name" value="ClpS_core"/>
</dbReference>
<reference evidence="2 3" key="1">
    <citation type="journal article" date="2018" name="J. Microbiol.">
        <title>Baekduia soli gen. nov., sp. nov., a novel bacterium isolated from the soil of Baekdu Mountain and proposal of a novel family name, Baekduiaceae fam. nov.</title>
        <authorList>
            <person name="An D.S."/>
            <person name="Siddiqi M.Z."/>
            <person name="Kim K.H."/>
            <person name="Yu H.S."/>
            <person name="Im W.T."/>
        </authorList>
    </citation>
    <scope>NUCLEOTIDE SEQUENCE [LARGE SCALE GENOMIC DNA]</scope>
    <source>
        <strain evidence="2 3">BR7-21</strain>
    </source>
</reference>
<dbReference type="KEGG" id="bsol:FSW04_11610"/>
<gene>
    <name evidence="2" type="ORF">FSW04_11610</name>
</gene>
<organism evidence="2 3">
    <name type="scientific">Baekduia soli</name>
    <dbReference type="NCBI Taxonomy" id="496014"/>
    <lineage>
        <taxon>Bacteria</taxon>
        <taxon>Bacillati</taxon>
        <taxon>Actinomycetota</taxon>
        <taxon>Thermoleophilia</taxon>
        <taxon>Solirubrobacterales</taxon>
        <taxon>Baekduiaceae</taxon>
        <taxon>Baekduia</taxon>
    </lineage>
</organism>